<feature type="domain" description="C3H1-type" evidence="8">
    <location>
        <begin position="60"/>
        <end position="82"/>
    </location>
</feature>
<dbReference type="STRING" id="448386.A0A2V3IXE5"/>
<dbReference type="InterPro" id="IPR051767">
    <property type="entry name" value="Nucleoporin_NUP42"/>
</dbReference>
<feature type="zinc finger region" description="C3H1-type" evidence="6">
    <location>
        <begin position="60"/>
        <end position="82"/>
    </location>
</feature>
<dbReference type="Pfam" id="PF18044">
    <property type="entry name" value="zf-CCCH_4"/>
    <property type="match status" value="1"/>
</dbReference>
<dbReference type="AlphaFoldDB" id="A0A2V3IXE5"/>
<feature type="compositionally biased region" description="Polar residues" evidence="7">
    <location>
        <begin position="277"/>
        <end position="288"/>
    </location>
</feature>
<dbReference type="Gene3D" id="4.10.1000.10">
    <property type="entry name" value="Zinc finger, CCCH-type"/>
    <property type="match status" value="1"/>
</dbReference>
<protein>
    <submittedName>
        <fullName evidence="9">Nucleoporin-like protein amo1</fullName>
    </submittedName>
</protein>
<accession>A0A2V3IXE5</accession>
<comment type="subcellular location">
    <subcellularLocation>
        <location evidence="1">Nucleus</location>
    </subcellularLocation>
</comment>
<feature type="compositionally biased region" description="Low complexity" evidence="7">
    <location>
        <begin position="246"/>
        <end position="276"/>
    </location>
</feature>
<evidence type="ECO:0000256" key="3">
    <source>
        <dbReference type="ARBA" id="ARBA00022771"/>
    </source>
</evidence>
<dbReference type="Proteomes" id="UP000247409">
    <property type="component" value="Unassembled WGS sequence"/>
</dbReference>
<evidence type="ECO:0000256" key="1">
    <source>
        <dbReference type="ARBA" id="ARBA00004123"/>
    </source>
</evidence>
<keyword evidence="4 6" id="KW-0862">Zinc</keyword>
<dbReference type="InterPro" id="IPR036855">
    <property type="entry name" value="Znf_CCCH_sf"/>
</dbReference>
<evidence type="ECO:0000256" key="6">
    <source>
        <dbReference type="PROSITE-ProRule" id="PRU00723"/>
    </source>
</evidence>
<keyword evidence="2 6" id="KW-0479">Metal-binding</keyword>
<dbReference type="SUPFAM" id="SSF90229">
    <property type="entry name" value="CCCH zinc finger"/>
    <property type="match status" value="1"/>
</dbReference>
<dbReference type="InterPro" id="IPR041367">
    <property type="entry name" value="Znf-CCCH_4"/>
</dbReference>
<evidence type="ECO:0000313" key="10">
    <source>
        <dbReference type="Proteomes" id="UP000247409"/>
    </source>
</evidence>
<dbReference type="OrthoDB" id="250836at2759"/>
<dbReference type="GO" id="GO:0005634">
    <property type="term" value="C:nucleus"/>
    <property type="evidence" value="ECO:0007669"/>
    <property type="project" value="UniProtKB-SubCell"/>
</dbReference>
<dbReference type="InterPro" id="IPR000571">
    <property type="entry name" value="Znf_CCCH"/>
</dbReference>
<dbReference type="PANTHER" id="PTHR46527">
    <property type="entry name" value="NUCLEOPORIN-LIKE PROTEIN 2"/>
    <property type="match status" value="1"/>
</dbReference>
<keyword evidence="5" id="KW-0539">Nucleus</keyword>
<keyword evidence="10" id="KW-1185">Reference proteome</keyword>
<evidence type="ECO:0000256" key="4">
    <source>
        <dbReference type="ARBA" id="ARBA00022833"/>
    </source>
</evidence>
<comment type="caution">
    <text evidence="9">The sequence shown here is derived from an EMBL/GenBank/DDBJ whole genome shotgun (WGS) entry which is preliminary data.</text>
</comment>
<dbReference type="PANTHER" id="PTHR46527:SF1">
    <property type="entry name" value="NUCLEOPORIN NUP42"/>
    <property type="match status" value="1"/>
</dbReference>
<keyword evidence="3 6" id="KW-0863">Zinc-finger</keyword>
<dbReference type="EMBL" id="NBIV01000032">
    <property type="protein sequence ID" value="PXF46812.1"/>
    <property type="molecule type" value="Genomic_DNA"/>
</dbReference>
<feature type="region of interest" description="Disordered" evidence="7">
    <location>
        <begin position="200"/>
        <end position="306"/>
    </location>
</feature>
<sequence length="306" mass="33061">MFRFPLARVFFHHEELSRTSAAFALLEESQVALIIILNGALLSTRERHSVFGDFLVFMVVCKYYQAGRCRYGDSCKFEHIDPPGRGGFSSNDPFSPSSSKPNRNSKHADAQPQWPLSVIGSRDDLSHGNELSGDVSPEELRALAYSMAPRGISPQVSQKEGQMVAEHRAKVDALSRGGLQTHAPVGSNTIQMQDPFAEDGGFSGGFHAPSNQGSQMAMDQAAQGRNQFGSQPVGNPFGQGAPFGHPPQGSQFQPTQQQSQPSTQPTPSSISAPPSQNITPAQEQQFSAAQFGFANVPETAPPPQFY</sequence>
<evidence type="ECO:0000259" key="8">
    <source>
        <dbReference type="PROSITE" id="PS50103"/>
    </source>
</evidence>
<dbReference type="GO" id="GO:0008270">
    <property type="term" value="F:zinc ion binding"/>
    <property type="evidence" value="ECO:0007669"/>
    <property type="project" value="UniProtKB-KW"/>
</dbReference>
<organism evidence="9 10">
    <name type="scientific">Gracilariopsis chorda</name>
    <dbReference type="NCBI Taxonomy" id="448386"/>
    <lineage>
        <taxon>Eukaryota</taxon>
        <taxon>Rhodophyta</taxon>
        <taxon>Florideophyceae</taxon>
        <taxon>Rhodymeniophycidae</taxon>
        <taxon>Gracilariales</taxon>
        <taxon>Gracilariaceae</taxon>
        <taxon>Gracilariopsis</taxon>
    </lineage>
</organism>
<evidence type="ECO:0000313" key="9">
    <source>
        <dbReference type="EMBL" id="PXF46812.1"/>
    </source>
</evidence>
<reference evidence="9 10" key="1">
    <citation type="journal article" date="2018" name="Mol. Biol. Evol.">
        <title>Analysis of the draft genome of the red seaweed Gracilariopsis chorda provides insights into genome size evolution in Rhodophyta.</title>
        <authorList>
            <person name="Lee J."/>
            <person name="Yang E.C."/>
            <person name="Graf L."/>
            <person name="Yang J.H."/>
            <person name="Qiu H."/>
            <person name="Zel Zion U."/>
            <person name="Chan C.X."/>
            <person name="Stephens T.G."/>
            <person name="Weber A.P.M."/>
            <person name="Boo G.H."/>
            <person name="Boo S.M."/>
            <person name="Kim K.M."/>
            <person name="Shin Y."/>
            <person name="Jung M."/>
            <person name="Lee S.J."/>
            <person name="Yim H.S."/>
            <person name="Lee J.H."/>
            <person name="Bhattacharya D."/>
            <person name="Yoon H.S."/>
        </authorList>
    </citation>
    <scope>NUCLEOTIDE SEQUENCE [LARGE SCALE GENOMIC DNA]</scope>
    <source>
        <strain evidence="9 10">SKKU-2015</strain>
        <tissue evidence="9">Whole body</tissue>
    </source>
</reference>
<evidence type="ECO:0000256" key="5">
    <source>
        <dbReference type="ARBA" id="ARBA00023242"/>
    </source>
</evidence>
<dbReference type="SMART" id="SM00356">
    <property type="entry name" value="ZnF_C3H1"/>
    <property type="match status" value="1"/>
</dbReference>
<feature type="compositionally biased region" description="Low complexity" evidence="7">
    <location>
        <begin position="88"/>
        <end position="102"/>
    </location>
</feature>
<dbReference type="PROSITE" id="PS50103">
    <property type="entry name" value="ZF_C3H1"/>
    <property type="match status" value="1"/>
</dbReference>
<name>A0A2V3IXE5_9FLOR</name>
<evidence type="ECO:0000256" key="2">
    <source>
        <dbReference type="ARBA" id="ARBA00022723"/>
    </source>
</evidence>
<feature type="region of interest" description="Disordered" evidence="7">
    <location>
        <begin position="86"/>
        <end position="134"/>
    </location>
</feature>
<evidence type="ECO:0000256" key="7">
    <source>
        <dbReference type="SAM" id="MobiDB-lite"/>
    </source>
</evidence>
<gene>
    <name evidence="9" type="ORF">BWQ96_03341</name>
</gene>
<feature type="compositionally biased region" description="Polar residues" evidence="7">
    <location>
        <begin position="209"/>
        <end position="233"/>
    </location>
</feature>
<proteinExistence type="predicted"/>